<sequence length="111" mass="11848">MIISVSCIVFPPVGLSHPGMVSGREKGCYFAGGNQNRVRMKKSGNRPRECPGTPQQARASSICPAGRILFSNENGKLCAAALEMNFVPHHHLAPSMWHSPPESGDAHGGEP</sequence>
<dbReference type="RefSeq" id="WP_014299616.1">
    <property type="nucleotide sequence ID" value="NZ_CP036546.1"/>
</dbReference>
<reference evidence="2" key="1">
    <citation type="submission" date="2022-12" db="EMBL/GenBank/DDBJ databases">
        <title>Development of a Multilocus Sequence Typing Scheme for Bacteroides fragilis Based on Whole Genome Sequencing Data and Clinical Application.</title>
        <authorList>
            <person name="Nielsen F.D."/>
            <person name="Justesen U.S."/>
        </authorList>
    </citation>
    <scope>NUCLEOTIDE SEQUENCE</scope>
    <source>
        <strain evidence="2">BF_AM_ODE_DK_2015_4</strain>
    </source>
</reference>
<feature type="region of interest" description="Disordered" evidence="1">
    <location>
        <begin position="92"/>
        <end position="111"/>
    </location>
</feature>
<dbReference type="AlphaFoldDB" id="A0A9Q4JJ54"/>
<comment type="caution">
    <text evidence="2">The sequence shown here is derived from an EMBL/GenBank/DDBJ whole genome shotgun (WGS) entry which is preliminary data.</text>
</comment>
<dbReference type="EMBL" id="JAPTZU010000008">
    <property type="protein sequence ID" value="MCZ2688675.1"/>
    <property type="molecule type" value="Genomic_DNA"/>
</dbReference>
<organism evidence="2 3">
    <name type="scientific">Bacteroides fragilis</name>
    <dbReference type="NCBI Taxonomy" id="817"/>
    <lineage>
        <taxon>Bacteria</taxon>
        <taxon>Pseudomonadati</taxon>
        <taxon>Bacteroidota</taxon>
        <taxon>Bacteroidia</taxon>
        <taxon>Bacteroidales</taxon>
        <taxon>Bacteroidaceae</taxon>
        <taxon>Bacteroides</taxon>
    </lineage>
</organism>
<proteinExistence type="predicted"/>
<gene>
    <name evidence="2" type="ORF">O1433_14340</name>
</gene>
<evidence type="ECO:0000313" key="3">
    <source>
        <dbReference type="Proteomes" id="UP001079672"/>
    </source>
</evidence>
<evidence type="ECO:0000256" key="1">
    <source>
        <dbReference type="SAM" id="MobiDB-lite"/>
    </source>
</evidence>
<dbReference type="Proteomes" id="UP001079672">
    <property type="component" value="Unassembled WGS sequence"/>
</dbReference>
<evidence type="ECO:0000313" key="2">
    <source>
        <dbReference type="EMBL" id="MCZ2688675.1"/>
    </source>
</evidence>
<name>A0A9Q4JJ54_BACFG</name>
<accession>A0A9Q4JJ54</accession>
<protein>
    <submittedName>
        <fullName evidence="2">Uncharacterized protein</fullName>
    </submittedName>
</protein>